<keyword evidence="1" id="KW-0472">Membrane</keyword>
<dbReference type="HOGENOM" id="CLU_142288_0_0_11"/>
<evidence type="ECO:0000313" key="3">
    <source>
        <dbReference type="Proteomes" id="UP000002968"/>
    </source>
</evidence>
<protein>
    <submittedName>
        <fullName evidence="2">Uncharacterized protein</fullName>
    </submittedName>
</protein>
<dbReference type="AlphaFoldDB" id="D9XKE6"/>
<dbReference type="eggNOG" id="ENOG5031SCF">
    <property type="taxonomic scope" value="Bacteria"/>
</dbReference>
<dbReference type="Proteomes" id="UP000002968">
    <property type="component" value="Unassembled WGS sequence"/>
</dbReference>
<evidence type="ECO:0000256" key="1">
    <source>
        <dbReference type="SAM" id="Phobius"/>
    </source>
</evidence>
<keyword evidence="1" id="KW-0812">Transmembrane</keyword>
<accession>D9XKE6</accession>
<keyword evidence="1" id="KW-1133">Transmembrane helix</keyword>
<reference evidence="2" key="1">
    <citation type="submission" date="2009-02" db="EMBL/GenBank/DDBJ databases">
        <title>Annotation of Streptomyces griseoflavus strain Tu4000.</title>
        <authorList>
            <consortium name="The Broad Institute Genome Sequencing Platform"/>
            <consortium name="Broad Institute Microbial Sequencing Center"/>
            <person name="Fischbach M."/>
            <person name="Godfrey P."/>
            <person name="Ward D."/>
            <person name="Young S."/>
            <person name="Zeng Q."/>
            <person name="Koehrsen M."/>
            <person name="Alvarado L."/>
            <person name="Berlin A.M."/>
            <person name="Bochicchio J."/>
            <person name="Borenstein D."/>
            <person name="Chapman S.B."/>
            <person name="Chen Z."/>
            <person name="Engels R."/>
            <person name="Freedman E."/>
            <person name="Gellesch M."/>
            <person name="Goldberg J."/>
            <person name="Griggs A."/>
            <person name="Gujja S."/>
            <person name="Heilman E.R."/>
            <person name="Heiman D.I."/>
            <person name="Hepburn T.A."/>
            <person name="Howarth C."/>
            <person name="Jen D."/>
            <person name="Larson L."/>
            <person name="Lewis B."/>
            <person name="Mehta T."/>
            <person name="Park D."/>
            <person name="Pearson M."/>
            <person name="Richards J."/>
            <person name="Roberts A."/>
            <person name="Saif S."/>
            <person name="Shea T.D."/>
            <person name="Shenoy N."/>
            <person name="Sisk P."/>
            <person name="Stolte C."/>
            <person name="Sykes S.N."/>
            <person name="Thomson T."/>
            <person name="Walk T."/>
            <person name="White J."/>
            <person name="Yandava C."/>
            <person name="Straight P."/>
            <person name="Clardy J."/>
            <person name="Hung D."/>
            <person name="Kolter R."/>
            <person name="Mekalanos J."/>
            <person name="Walker S."/>
            <person name="Walsh C.T."/>
            <person name="Wieland-Brown L.C."/>
            <person name="Haas B."/>
            <person name="Nusbaum C."/>
            <person name="Birren B."/>
        </authorList>
    </citation>
    <scope>NUCLEOTIDE SEQUENCE [LARGE SCALE GENOMIC DNA]</scope>
    <source>
        <strain evidence="2">Tu4000</strain>
    </source>
</reference>
<feature type="transmembrane region" description="Helical" evidence="1">
    <location>
        <begin position="30"/>
        <end position="51"/>
    </location>
</feature>
<gene>
    <name evidence="2" type="ORF">SSRG_00112</name>
</gene>
<sequence>MVVYMQAQQPYQVPAPPPPPVPPPRSRGPLVTALLVGLLVGGAGVGVAWALTGGTPDTDNSAGGDARGACDALAGLDESKLAPKAKVSEQEREQALYRFAGAFDLATAAAAGDSSYKPLAEAITRAHNRHRQVFEIDAEVTKELVKARKICADL</sequence>
<name>D9XKE6_9ACTN</name>
<dbReference type="EMBL" id="GG657758">
    <property type="protein sequence ID" value="EFL37308.1"/>
    <property type="molecule type" value="Genomic_DNA"/>
</dbReference>
<proteinExistence type="predicted"/>
<keyword evidence="3" id="KW-1185">Reference proteome</keyword>
<organism evidence="2 3">
    <name type="scientific">Streptomyces griseoflavus Tu4000</name>
    <dbReference type="NCBI Taxonomy" id="467200"/>
    <lineage>
        <taxon>Bacteria</taxon>
        <taxon>Bacillati</taxon>
        <taxon>Actinomycetota</taxon>
        <taxon>Actinomycetes</taxon>
        <taxon>Kitasatosporales</taxon>
        <taxon>Streptomycetaceae</taxon>
        <taxon>Streptomyces</taxon>
    </lineage>
</organism>
<evidence type="ECO:0000313" key="2">
    <source>
        <dbReference type="EMBL" id="EFL37308.1"/>
    </source>
</evidence>